<dbReference type="Proteomes" id="UP000664161">
    <property type="component" value="Unassembled WGS sequence"/>
</dbReference>
<organism evidence="2 3">
    <name type="scientific">Psychrobacter halodurans</name>
    <dbReference type="NCBI Taxonomy" id="2818439"/>
    <lineage>
        <taxon>Bacteria</taxon>
        <taxon>Pseudomonadati</taxon>
        <taxon>Pseudomonadota</taxon>
        <taxon>Gammaproteobacteria</taxon>
        <taxon>Moraxellales</taxon>
        <taxon>Moraxellaceae</taxon>
        <taxon>Psychrobacter</taxon>
    </lineage>
</organism>
<sequence>MNSLLSFDSFITPRVITIIYWLSLFAVFVGGISVMFSGMGAAGFFAGLMVMVFGAISVRVYCELIMVIFRNNKYLKTISEKSQL</sequence>
<keyword evidence="3" id="KW-1185">Reference proteome</keyword>
<dbReference type="InterPro" id="IPR025557">
    <property type="entry name" value="DUF4282"/>
</dbReference>
<evidence type="ECO:0000256" key="1">
    <source>
        <dbReference type="SAM" id="Phobius"/>
    </source>
</evidence>
<name>A0AAW4IWK1_9GAMM</name>
<protein>
    <submittedName>
        <fullName evidence="2">DUF4282 domain-containing protein</fullName>
    </submittedName>
</protein>
<dbReference type="Pfam" id="PF14110">
    <property type="entry name" value="DUF4282"/>
    <property type="match status" value="1"/>
</dbReference>
<keyword evidence="1" id="KW-0472">Membrane</keyword>
<feature type="transmembrane region" description="Helical" evidence="1">
    <location>
        <begin position="15"/>
        <end position="36"/>
    </location>
</feature>
<evidence type="ECO:0000313" key="3">
    <source>
        <dbReference type="Proteomes" id="UP000664161"/>
    </source>
</evidence>
<keyword evidence="1" id="KW-0812">Transmembrane</keyword>
<gene>
    <name evidence="2" type="ORF">J3491_07290</name>
</gene>
<keyword evidence="1" id="KW-1133">Transmembrane helix</keyword>
<dbReference type="EMBL" id="JAGBKN010000013">
    <property type="protein sequence ID" value="MBO1517137.1"/>
    <property type="molecule type" value="Genomic_DNA"/>
</dbReference>
<proteinExistence type="predicted"/>
<dbReference type="RefSeq" id="WP_100748766.1">
    <property type="nucleotide sequence ID" value="NZ_JAGBKN010000013.1"/>
</dbReference>
<evidence type="ECO:0000313" key="2">
    <source>
        <dbReference type="EMBL" id="MBO1517137.1"/>
    </source>
</evidence>
<feature type="transmembrane region" description="Helical" evidence="1">
    <location>
        <begin position="42"/>
        <end position="69"/>
    </location>
</feature>
<comment type="caution">
    <text evidence="2">The sequence shown here is derived from an EMBL/GenBank/DDBJ whole genome shotgun (WGS) entry which is preliminary data.</text>
</comment>
<reference evidence="2 3" key="1">
    <citation type="submission" date="2021-03" db="EMBL/GenBank/DDBJ databases">
        <authorList>
            <person name="Shang D.-D."/>
            <person name="Du Z.-J."/>
            <person name="Chen G.-J."/>
        </authorList>
    </citation>
    <scope>NUCLEOTIDE SEQUENCE [LARGE SCALE GENOMIC DNA]</scope>
    <source>
        <strain evidence="2 3">F2608</strain>
    </source>
</reference>
<dbReference type="AlphaFoldDB" id="A0AAW4IWK1"/>
<accession>A0AAW4IWK1</accession>